<comment type="caution">
    <text evidence="1">The sequence shown here is derived from an EMBL/GenBank/DDBJ whole genome shotgun (WGS) entry which is preliminary data.</text>
</comment>
<keyword evidence="2" id="KW-1185">Reference proteome</keyword>
<reference evidence="1 2" key="1">
    <citation type="submission" date="2019-08" db="EMBL/GenBank/DDBJ databases">
        <title>Whole genome of Aphis craccivora.</title>
        <authorList>
            <person name="Voronova N.V."/>
            <person name="Shulinski R.S."/>
            <person name="Bandarenka Y.V."/>
            <person name="Zhorov D.G."/>
            <person name="Warner D."/>
        </authorList>
    </citation>
    <scope>NUCLEOTIDE SEQUENCE [LARGE SCALE GENOMIC DNA]</scope>
    <source>
        <strain evidence="1">180601</strain>
        <tissue evidence="1">Whole Body</tissue>
    </source>
</reference>
<evidence type="ECO:0000313" key="1">
    <source>
        <dbReference type="EMBL" id="KAF0767039.1"/>
    </source>
</evidence>
<evidence type="ECO:0000313" key="2">
    <source>
        <dbReference type="Proteomes" id="UP000478052"/>
    </source>
</evidence>
<sequence length="197" mass="21268">MYAPLNVLSHRCGVSCITVTTERKRSLSLKTNALCAREGRKTGTHTRHHIQHKRSQSYAPVHTRCLEGPKNDGGVPPPQSPKKLGRWQCSKYTSGGGKYTGRRGSMTRGGKAVAGTMRGCPSLPPTAGGGAFGSILRLTFSWRGGVRGPDIGDGKRSSSLHVAYNQIFNILNHCLGEGAKLTQCRLVGGWVTMSFYI</sequence>
<dbReference type="Proteomes" id="UP000478052">
    <property type="component" value="Unassembled WGS sequence"/>
</dbReference>
<protein>
    <submittedName>
        <fullName evidence="1">Uncharacterized protein</fullName>
    </submittedName>
</protein>
<organism evidence="1 2">
    <name type="scientific">Aphis craccivora</name>
    <name type="common">Cowpea aphid</name>
    <dbReference type="NCBI Taxonomy" id="307492"/>
    <lineage>
        <taxon>Eukaryota</taxon>
        <taxon>Metazoa</taxon>
        <taxon>Ecdysozoa</taxon>
        <taxon>Arthropoda</taxon>
        <taxon>Hexapoda</taxon>
        <taxon>Insecta</taxon>
        <taxon>Pterygota</taxon>
        <taxon>Neoptera</taxon>
        <taxon>Paraneoptera</taxon>
        <taxon>Hemiptera</taxon>
        <taxon>Sternorrhyncha</taxon>
        <taxon>Aphidomorpha</taxon>
        <taxon>Aphidoidea</taxon>
        <taxon>Aphididae</taxon>
        <taxon>Aphidini</taxon>
        <taxon>Aphis</taxon>
        <taxon>Aphis</taxon>
    </lineage>
</organism>
<proteinExistence type="predicted"/>
<dbReference type="AlphaFoldDB" id="A0A6G0Z8D5"/>
<dbReference type="EMBL" id="VUJU01001053">
    <property type="protein sequence ID" value="KAF0767039.1"/>
    <property type="molecule type" value="Genomic_DNA"/>
</dbReference>
<name>A0A6G0Z8D5_APHCR</name>
<gene>
    <name evidence="1" type="ORF">FWK35_00014634</name>
</gene>
<accession>A0A6G0Z8D5</accession>